<evidence type="ECO:0000313" key="2">
    <source>
        <dbReference type="EMBL" id="SHH53305.1"/>
    </source>
</evidence>
<keyword evidence="1" id="KW-0472">Membrane</keyword>
<dbReference type="STRING" id="1121321.SAMN04488530_1722"/>
<dbReference type="OrthoDB" id="9815959at2"/>
<feature type="transmembrane region" description="Helical" evidence="1">
    <location>
        <begin position="28"/>
        <end position="54"/>
    </location>
</feature>
<dbReference type="AlphaFoldDB" id="A0A1M5TR56"/>
<feature type="transmembrane region" description="Helical" evidence="1">
    <location>
        <begin position="86"/>
        <end position="112"/>
    </location>
</feature>
<keyword evidence="1" id="KW-0812">Transmembrane</keyword>
<keyword evidence="1" id="KW-1133">Transmembrane helix</keyword>
<name>A0A1M5TR56_9FIRM</name>
<sequence>MEDGRDFSNYGVPHEIKKWNWGAFMFNILWGIGNNCYIALLCLIPFFNIIWMFVCGAKGNQWAWEKGNYKDVETFMAVQKTWNKAGLAWFILAIVMIVFYIVVGVSAISSVLNTY</sequence>
<reference evidence="3" key="1">
    <citation type="submission" date="2016-11" db="EMBL/GenBank/DDBJ databases">
        <authorList>
            <person name="Varghese N."/>
            <person name="Submissions S."/>
        </authorList>
    </citation>
    <scope>NUCLEOTIDE SEQUENCE [LARGE SCALE GENOMIC DNA]</scope>
    <source>
        <strain evidence="3">DSM 2635</strain>
    </source>
</reference>
<proteinExistence type="predicted"/>
<protein>
    <submittedName>
        <fullName evidence="2">Uncharacterized protein</fullName>
    </submittedName>
</protein>
<evidence type="ECO:0000313" key="3">
    <source>
        <dbReference type="Proteomes" id="UP000243255"/>
    </source>
</evidence>
<dbReference type="EMBL" id="FQWX01000072">
    <property type="protein sequence ID" value="SHH53305.1"/>
    <property type="molecule type" value="Genomic_DNA"/>
</dbReference>
<gene>
    <name evidence="2" type="ORF">SAMN04488530_1722</name>
</gene>
<accession>A0A1M5TR56</accession>
<keyword evidence="3" id="KW-1185">Reference proteome</keyword>
<evidence type="ECO:0000256" key="1">
    <source>
        <dbReference type="SAM" id="Phobius"/>
    </source>
</evidence>
<dbReference type="RefSeq" id="WP_073127871.1">
    <property type="nucleotide sequence ID" value="NZ_BAABCH010000052.1"/>
</dbReference>
<organism evidence="2 3">
    <name type="scientific">Asaccharospora irregularis DSM 2635</name>
    <dbReference type="NCBI Taxonomy" id="1121321"/>
    <lineage>
        <taxon>Bacteria</taxon>
        <taxon>Bacillati</taxon>
        <taxon>Bacillota</taxon>
        <taxon>Clostridia</taxon>
        <taxon>Peptostreptococcales</taxon>
        <taxon>Peptostreptococcaceae</taxon>
        <taxon>Asaccharospora</taxon>
    </lineage>
</organism>
<dbReference type="Proteomes" id="UP000243255">
    <property type="component" value="Unassembled WGS sequence"/>
</dbReference>